<protein>
    <submittedName>
        <fullName evidence="1">Uncharacterized protein</fullName>
    </submittedName>
</protein>
<dbReference type="OrthoDB" id="3758401at2759"/>
<proteinExistence type="predicted"/>
<reference evidence="1 2" key="1">
    <citation type="journal article" date="2013" name="PLoS Genet.">
        <title>Comparative genome structure, secondary metabolite, and effector coding capacity across Cochliobolus pathogens.</title>
        <authorList>
            <person name="Condon B.J."/>
            <person name="Leng Y."/>
            <person name="Wu D."/>
            <person name="Bushley K.E."/>
            <person name="Ohm R.A."/>
            <person name="Otillar R."/>
            <person name="Martin J."/>
            <person name="Schackwitz W."/>
            <person name="Grimwood J."/>
            <person name="MohdZainudin N."/>
            <person name="Xue C."/>
            <person name="Wang R."/>
            <person name="Manning V.A."/>
            <person name="Dhillon B."/>
            <person name="Tu Z.J."/>
            <person name="Steffenson B.J."/>
            <person name="Salamov A."/>
            <person name="Sun H."/>
            <person name="Lowry S."/>
            <person name="LaButti K."/>
            <person name="Han J."/>
            <person name="Copeland A."/>
            <person name="Lindquist E."/>
            <person name="Barry K."/>
            <person name="Schmutz J."/>
            <person name="Baker S.E."/>
            <person name="Ciuffetti L.M."/>
            <person name="Grigoriev I.V."/>
            <person name="Zhong S."/>
            <person name="Turgeon B.G."/>
        </authorList>
    </citation>
    <scope>NUCLEOTIDE SEQUENCE [LARGE SCALE GENOMIC DNA]</scope>
    <source>
        <strain evidence="1 2">ATCC 44560</strain>
    </source>
</reference>
<gene>
    <name evidence="1" type="ORF">COCMIDRAFT_50746</name>
</gene>
<organism evidence="1 2">
    <name type="scientific">Bipolaris oryzae ATCC 44560</name>
    <dbReference type="NCBI Taxonomy" id="930090"/>
    <lineage>
        <taxon>Eukaryota</taxon>
        <taxon>Fungi</taxon>
        <taxon>Dikarya</taxon>
        <taxon>Ascomycota</taxon>
        <taxon>Pezizomycotina</taxon>
        <taxon>Dothideomycetes</taxon>
        <taxon>Pleosporomycetidae</taxon>
        <taxon>Pleosporales</taxon>
        <taxon>Pleosporineae</taxon>
        <taxon>Pleosporaceae</taxon>
        <taxon>Bipolaris</taxon>
    </lineage>
</organism>
<sequence length="187" mass="20920">SPTKPSPAPINNETENYTTAFPSLPPTTPATHAHIINLQSPPPTPTLQDTLVTTLYHTSPATLSHFLDPTVHTFKQVLGKSDIKLVIWRKGVEVFIGMFENHTQLKTFRFLHLAGLLVGYDGSWRVTCVAVNAYCATRWSDVWAGKFECKGGVDVMRVYRDDGEEEEGVERGVREMAEKVMAGKFWE</sequence>
<dbReference type="EMBL" id="KI963956">
    <property type="protein sequence ID" value="EUC47133.1"/>
    <property type="molecule type" value="Genomic_DNA"/>
</dbReference>
<keyword evidence="2" id="KW-1185">Reference proteome</keyword>
<evidence type="ECO:0000313" key="2">
    <source>
        <dbReference type="Proteomes" id="UP000054032"/>
    </source>
</evidence>
<dbReference type="GeneID" id="19124489"/>
<accession>W6ZBF3</accession>
<feature type="non-terminal residue" evidence="1">
    <location>
        <position position="187"/>
    </location>
</feature>
<name>W6ZBF3_COCMI</name>
<dbReference type="Proteomes" id="UP000054032">
    <property type="component" value="Unassembled WGS sequence"/>
</dbReference>
<feature type="non-terminal residue" evidence="1">
    <location>
        <position position="1"/>
    </location>
</feature>
<dbReference type="RefSeq" id="XP_007686348.1">
    <property type="nucleotide sequence ID" value="XM_007688158.1"/>
</dbReference>
<evidence type="ECO:0000313" key="1">
    <source>
        <dbReference type="EMBL" id="EUC47133.1"/>
    </source>
</evidence>
<dbReference type="AlphaFoldDB" id="W6ZBF3"/>
<dbReference type="HOGENOM" id="CLU_1450917_0_0_1"/>
<dbReference type="KEGG" id="bor:COCMIDRAFT_50746"/>